<reference evidence="1 2" key="1">
    <citation type="submission" date="2016-10" db="EMBL/GenBank/DDBJ databases">
        <title>Draft genome sequence of Methylobacterium extorquens CP3, a seed endophyte of Crotalaria pumila with plant growth-promoting and metal tolerance properties.</title>
        <authorList>
            <person name="Sanchez-Lopez A.S."/>
            <person name="Van Hamme J.D."/>
            <person name="Thijs S."/>
            <person name="Mcammond B.M."/>
            <person name="Stevens V."/>
            <person name="Gonzalez-Chavez M.D.C."/>
            <person name="Vangronsveld J."/>
        </authorList>
    </citation>
    <scope>NUCLEOTIDE SEQUENCE [LARGE SCALE GENOMIC DNA]</scope>
    <source>
        <strain evidence="1 2">CP3</strain>
    </source>
</reference>
<dbReference type="Gene3D" id="3.90.1150.10">
    <property type="entry name" value="Aspartate Aminotransferase, domain 1"/>
    <property type="match status" value="1"/>
</dbReference>
<dbReference type="EMBL" id="MNAO01000357">
    <property type="protein sequence ID" value="OHV15056.1"/>
    <property type="molecule type" value="Genomic_DNA"/>
</dbReference>
<dbReference type="AlphaFoldDB" id="A0A1S1P1R3"/>
<dbReference type="RefSeq" id="WP_043707316.1">
    <property type="nucleotide sequence ID" value="NZ_CP195989.1"/>
</dbReference>
<gene>
    <name evidence="1" type="ORF">BK022_21815</name>
</gene>
<comment type="caution">
    <text evidence="1">The sequence shown here is derived from an EMBL/GenBank/DDBJ whole genome shotgun (WGS) entry which is preliminary data.</text>
</comment>
<dbReference type="InterPro" id="IPR015422">
    <property type="entry name" value="PyrdxlP-dep_Trfase_small"/>
</dbReference>
<protein>
    <submittedName>
        <fullName evidence="1">Uncharacterized protein</fullName>
    </submittedName>
</protein>
<evidence type="ECO:0000313" key="2">
    <source>
        <dbReference type="Proteomes" id="UP000180215"/>
    </source>
</evidence>
<proteinExistence type="predicted"/>
<name>A0A1S1P1R3_METEX</name>
<dbReference type="Proteomes" id="UP000180215">
    <property type="component" value="Unassembled WGS sequence"/>
</dbReference>
<organism evidence="1 2">
    <name type="scientific">Methylorubrum extorquens</name>
    <name type="common">Methylobacterium dichloromethanicum</name>
    <name type="synonym">Methylobacterium extorquens</name>
    <dbReference type="NCBI Taxonomy" id="408"/>
    <lineage>
        <taxon>Bacteria</taxon>
        <taxon>Pseudomonadati</taxon>
        <taxon>Pseudomonadota</taxon>
        <taxon>Alphaproteobacteria</taxon>
        <taxon>Hyphomicrobiales</taxon>
        <taxon>Methylobacteriaceae</taxon>
        <taxon>Methylorubrum</taxon>
    </lineage>
</organism>
<evidence type="ECO:0000313" key="1">
    <source>
        <dbReference type="EMBL" id="OHV15056.1"/>
    </source>
</evidence>
<accession>A0A1S1P1R3</accession>
<sequence length="73" mass="7673">MTPDEPRAVGATDGYVRLAVGLANIDEIRTDLDRALAAAGSGWIAVPFRGRAARSAEQGLPNGVLSIIIELKQ</sequence>